<dbReference type="GO" id="GO:0009245">
    <property type="term" value="P:lipid A biosynthetic process"/>
    <property type="evidence" value="ECO:0007669"/>
    <property type="project" value="UniProtKB-UniRule"/>
</dbReference>
<dbReference type="InterPro" id="IPR003835">
    <property type="entry name" value="Glyco_trans_19"/>
</dbReference>
<sequence length="376" mass="41148">MGKAFILAVERSGENLGLEILANAVQAGLNVDWSGVVGPRLRKAGVKSIADGEVLAVIGLVEVLRHYGRLRRLYARILRHLQTERPDCVVLIDHPAFNLRVAKAAKRLGIRVLYVVSPQIWAWRPQRIHRIKQVVDHMLVLFPFEAPLYERAGVPVHVLAHPLLAETAVAPDRGTARSTLGMAGDTGPVLALLPGSRCGELERLASRYAETARLLRQRMPDLRILVALAREELRPLWERAWAQGAGPGDAWIVPTQTQTVLAAADVVLVASGTATLETALMGRPAVVVYALNALTFAFARRLVKTPCVAMPNILLKDFVYPEFLQDAFVPVQVADALAMLFGPAGLMQVAKLQKLRGLLEGSPPEQLRQVLCEMLA</sequence>
<evidence type="ECO:0000256" key="2">
    <source>
        <dbReference type="ARBA" id="ARBA00007868"/>
    </source>
</evidence>
<evidence type="ECO:0000256" key="8">
    <source>
        <dbReference type="ARBA" id="ARBA00022679"/>
    </source>
</evidence>
<keyword evidence="5" id="KW-0444">Lipid biosynthesis</keyword>
<dbReference type="PANTHER" id="PTHR30372">
    <property type="entry name" value="LIPID-A-DISACCHARIDE SYNTHASE"/>
    <property type="match status" value="1"/>
</dbReference>
<dbReference type="CDD" id="cd01635">
    <property type="entry name" value="Glycosyltransferase_GTB-type"/>
    <property type="match status" value="1"/>
</dbReference>
<dbReference type="EC" id="2.4.1.182" evidence="3 11"/>
<dbReference type="PANTHER" id="PTHR30372:SF4">
    <property type="entry name" value="LIPID-A-DISACCHARIDE SYNTHASE, MITOCHONDRIAL-RELATED"/>
    <property type="match status" value="1"/>
</dbReference>
<evidence type="ECO:0000256" key="9">
    <source>
        <dbReference type="ARBA" id="ARBA00023098"/>
    </source>
</evidence>
<gene>
    <name evidence="12" type="primary">lpxB</name>
    <name evidence="12" type="ORF">GL267_05570</name>
</gene>
<dbReference type="SUPFAM" id="SSF53756">
    <property type="entry name" value="UDP-Glycosyltransferase/glycogen phosphorylase"/>
    <property type="match status" value="1"/>
</dbReference>
<comment type="caution">
    <text evidence="12">The sequence shown here is derived from an EMBL/GenBank/DDBJ whole genome shotgun (WGS) entry which is preliminary data.</text>
</comment>
<evidence type="ECO:0000256" key="4">
    <source>
        <dbReference type="ARBA" id="ARBA00020902"/>
    </source>
</evidence>
<comment type="function">
    <text evidence="1">Condensation of UDP-2,3-diacylglucosamine and 2,3-diacylglucosamine-1-phosphate to form lipid A disaccharide, a precursor of lipid A, a phosphorylated glycolipid that anchors the lipopolysaccharide to the outer membrane of the cell.</text>
</comment>
<keyword evidence="8 12" id="KW-0808">Transferase</keyword>
<proteinExistence type="inferred from homology"/>
<evidence type="ECO:0000256" key="10">
    <source>
        <dbReference type="ARBA" id="ARBA00048975"/>
    </source>
</evidence>
<dbReference type="GO" id="GO:0008915">
    <property type="term" value="F:lipid-A-disaccharide synthase activity"/>
    <property type="evidence" value="ECO:0007669"/>
    <property type="project" value="UniProtKB-UniRule"/>
</dbReference>
<dbReference type="AlphaFoldDB" id="A0A845U7J4"/>
<reference evidence="12" key="1">
    <citation type="submission" date="2019-11" db="EMBL/GenBank/DDBJ databases">
        <title>Acidithiobacillus ferrianus sp. nov.: a facultatively anaerobic and extremely acidophilic chemolithoautotroph.</title>
        <authorList>
            <person name="Norris P.R."/>
            <person name="Falagan C."/>
            <person name="Moya-Beltran A."/>
            <person name="Castro M."/>
            <person name="Quatrini R."/>
            <person name="Johnson D.B."/>
        </authorList>
    </citation>
    <scope>NUCLEOTIDE SEQUENCE [LARGE SCALE GENOMIC DNA]</scope>
    <source>
        <strain evidence="12">MG</strain>
    </source>
</reference>
<dbReference type="EMBL" id="WNJL01000023">
    <property type="protein sequence ID" value="NDU42129.1"/>
    <property type="molecule type" value="Genomic_DNA"/>
</dbReference>
<dbReference type="NCBIfam" id="TIGR00215">
    <property type="entry name" value="lpxB"/>
    <property type="match status" value="1"/>
</dbReference>
<evidence type="ECO:0000256" key="5">
    <source>
        <dbReference type="ARBA" id="ARBA00022516"/>
    </source>
</evidence>
<evidence type="ECO:0000256" key="6">
    <source>
        <dbReference type="ARBA" id="ARBA00022556"/>
    </source>
</evidence>
<comment type="similarity">
    <text evidence="2">Belongs to the LpxB family.</text>
</comment>
<evidence type="ECO:0000256" key="3">
    <source>
        <dbReference type="ARBA" id="ARBA00012687"/>
    </source>
</evidence>
<keyword evidence="6" id="KW-0441">Lipid A biosynthesis</keyword>
<accession>A0A845U7J4</accession>
<evidence type="ECO:0000256" key="1">
    <source>
        <dbReference type="ARBA" id="ARBA00002056"/>
    </source>
</evidence>
<keyword evidence="7 12" id="KW-0328">Glycosyltransferase</keyword>
<name>A0A845U7J4_9PROT</name>
<organism evidence="12">
    <name type="scientific">Acidithiobacillus ferrianus</name>
    <dbReference type="NCBI Taxonomy" id="2678518"/>
    <lineage>
        <taxon>Bacteria</taxon>
        <taxon>Pseudomonadati</taxon>
        <taxon>Pseudomonadota</taxon>
        <taxon>Acidithiobacillia</taxon>
        <taxon>Acidithiobacillales</taxon>
        <taxon>Acidithiobacillaceae</taxon>
        <taxon>Acidithiobacillus</taxon>
    </lineage>
</organism>
<protein>
    <recommendedName>
        <fullName evidence="4 11">Lipid-A-disaccharide synthase</fullName>
        <ecNumber evidence="3 11">2.4.1.182</ecNumber>
    </recommendedName>
</protein>
<evidence type="ECO:0000313" key="12">
    <source>
        <dbReference type="EMBL" id="NDU42129.1"/>
    </source>
</evidence>
<dbReference type="GO" id="GO:0005543">
    <property type="term" value="F:phospholipid binding"/>
    <property type="evidence" value="ECO:0007669"/>
    <property type="project" value="TreeGrafter"/>
</dbReference>
<keyword evidence="9" id="KW-0443">Lipid metabolism</keyword>
<comment type="catalytic activity">
    <reaction evidence="10">
        <text>a lipid X + a UDP-2-N,3-O-bis[(3R)-3-hydroxyacyl]-alpha-D-glucosamine = a lipid A disaccharide + UDP + H(+)</text>
        <dbReference type="Rhea" id="RHEA:67828"/>
        <dbReference type="ChEBI" id="CHEBI:15378"/>
        <dbReference type="ChEBI" id="CHEBI:58223"/>
        <dbReference type="ChEBI" id="CHEBI:137748"/>
        <dbReference type="ChEBI" id="CHEBI:176338"/>
        <dbReference type="ChEBI" id="CHEBI:176343"/>
        <dbReference type="EC" id="2.4.1.182"/>
    </reaction>
</comment>
<evidence type="ECO:0000256" key="7">
    <source>
        <dbReference type="ARBA" id="ARBA00022676"/>
    </source>
</evidence>
<dbReference type="RefSeq" id="WP_163097370.1">
    <property type="nucleotide sequence ID" value="NZ_CP127523.1"/>
</dbReference>
<evidence type="ECO:0000256" key="11">
    <source>
        <dbReference type="NCBIfam" id="TIGR00215"/>
    </source>
</evidence>
<dbReference type="GO" id="GO:0016020">
    <property type="term" value="C:membrane"/>
    <property type="evidence" value="ECO:0007669"/>
    <property type="project" value="GOC"/>
</dbReference>
<dbReference type="Pfam" id="PF02684">
    <property type="entry name" value="LpxB"/>
    <property type="match status" value="1"/>
</dbReference>